<evidence type="ECO:0000256" key="1">
    <source>
        <dbReference type="SAM" id="MobiDB-lite"/>
    </source>
</evidence>
<proteinExistence type="predicted"/>
<sequence length="181" mass="20973">MEDSIEISTEKQRLKDLAIQGLTQQYPRIPEADIREIFGYLERFCKLTNNGNVPLQVFKSSGNCSIFWMKGKVDLFFLNCARTYTRMNPKQVIVKMLGQEGYDAGLEAYSRSPISKIDDDDDEIDVALLEGETPKQIHRNMEDVDGGSRRTRKTKTSKRKTKTKKTKKQRRGSKKFRKTRK</sequence>
<accession>A0A6C0DWU0</accession>
<dbReference type="EMBL" id="MN739668">
    <property type="protein sequence ID" value="QHT19645.1"/>
    <property type="molecule type" value="Genomic_DNA"/>
</dbReference>
<reference evidence="2" key="1">
    <citation type="journal article" date="2020" name="Nature">
        <title>Giant virus diversity and host interactions through global metagenomics.</title>
        <authorList>
            <person name="Schulz F."/>
            <person name="Roux S."/>
            <person name="Paez-Espino D."/>
            <person name="Jungbluth S."/>
            <person name="Walsh D.A."/>
            <person name="Denef V.J."/>
            <person name="McMahon K.D."/>
            <person name="Konstantinidis K.T."/>
            <person name="Eloe-Fadrosh E.A."/>
            <person name="Kyrpides N.C."/>
            <person name="Woyke T."/>
        </authorList>
    </citation>
    <scope>NUCLEOTIDE SEQUENCE</scope>
    <source>
        <strain evidence="2">GVMAG-M-3300023174-5</strain>
    </source>
</reference>
<organism evidence="2">
    <name type="scientific">viral metagenome</name>
    <dbReference type="NCBI Taxonomy" id="1070528"/>
    <lineage>
        <taxon>unclassified sequences</taxon>
        <taxon>metagenomes</taxon>
        <taxon>organismal metagenomes</taxon>
    </lineage>
</organism>
<feature type="region of interest" description="Disordered" evidence="1">
    <location>
        <begin position="130"/>
        <end position="181"/>
    </location>
</feature>
<protein>
    <submittedName>
        <fullName evidence="2">Uncharacterized protein</fullName>
    </submittedName>
</protein>
<name>A0A6C0DWU0_9ZZZZ</name>
<feature type="compositionally biased region" description="Basic and acidic residues" evidence="1">
    <location>
        <begin position="132"/>
        <end position="148"/>
    </location>
</feature>
<dbReference type="AlphaFoldDB" id="A0A6C0DWU0"/>
<feature type="compositionally biased region" description="Basic residues" evidence="1">
    <location>
        <begin position="149"/>
        <end position="181"/>
    </location>
</feature>
<evidence type="ECO:0000313" key="2">
    <source>
        <dbReference type="EMBL" id="QHT19645.1"/>
    </source>
</evidence>